<gene>
    <name evidence="1" type="ORF">LQ50_05865</name>
</gene>
<sequence length="93" mass="11289">MFVLLLLCLLMGGLFIQLIQKLFLRSNKPNIEQLWEELENEEWYMKLIENPNVQDWIASDKENGLLKDPYFVRKIIDKEVHRECFIKYVMEKI</sequence>
<dbReference type="EMBL" id="JRJU01000005">
    <property type="protein sequence ID" value="KHF40915.1"/>
    <property type="molecule type" value="Genomic_DNA"/>
</dbReference>
<dbReference type="AlphaFoldDB" id="A0A0B0II20"/>
<organism evidence="1 2">
    <name type="scientific">Halalkalibacter okhensis</name>
    <dbReference type="NCBI Taxonomy" id="333138"/>
    <lineage>
        <taxon>Bacteria</taxon>
        <taxon>Bacillati</taxon>
        <taxon>Bacillota</taxon>
        <taxon>Bacilli</taxon>
        <taxon>Bacillales</taxon>
        <taxon>Bacillaceae</taxon>
        <taxon>Halalkalibacter</taxon>
    </lineage>
</organism>
<keyword evidence="2" id="KW-1185">Reference proteome</keyword>
<dbReference type="STRING" id="333138.LQ50_05865"/>
<protein>
    <submittedName>
        <fullName evidence="1">Uncharacterized protein</fullName>
    </submittedName>
</protein>
<reference evidence="1 2" key="1">
    <citation type="submission" date="2014-09" db="EMBL/GenBank/DDBJ databases">
        <title>Genome sequencing and annotation of Bacillus Okhensis strain Kh10-101T.</title>
        <authorList>
            <person name="Prakash J.S."/>
        </authorList>
    </citation>
    <scope>NUCLEOTIDE SEQUENCE [LARGE SCALE GENOMIC DNA]</scope>
    <source>
        <strain evidence="2">Kh10-101T</strain>
    </source>
</reference>
<evidence type="ECO:0000313" key="1">
    <source>
        <dbReference type="EMBL" id="KHF40915.1"/>
    </source>
</evidence>
<dbReference type="RefSeq" id="WP_034626910.1">
    <property type="nucleotide sequence ID" value="NZ_JRJU01000005.1"/>
</dbReference>
<comment type="caution">
    <text evidence="1">The sequence shown here is derived from an EMBL/GenBank/DDBJ whole genome shotgun (WGS) entry which is preliminary data.</text>
</comment>
<dbReference type="OrthoDB" id="2885538at2"/>
<dbReference type="Proteomes" id="UP000030832">
    <property type="component" value="Unassembled WGS sequence"/>
</dbReference>
<accession>A0A0B0II20</accession>
<name>A0A0B0II20_9BACI</name>
<proteinExistence type="predicted"/>
<evidence type="ECO:0000313" key="2">
    <source>
        <dbReference type="Proteomes" id="UP000030832"/>
    </source>
</evidence>
<dbReference type="eggNOG" id="ENOG5030E6M">
    <property type="taxonomic scope" value="Bacteria"/>
</dbReference>